<feature type="region of interest" description="Disordered" evidence="2">
    <location>
        <begin position="216"/>
        <end position="277"/>
    </location>
</feature>
<feature type="coiled-coil region" evidence="1">
    <location>
        <begin position="76"/>
        <end position="190"/>
    </location>
</feature>
<dbReference type="AlphaFoldDB" id="A0A9W6X6M4"/>
<name>A0A9W6X6M4_9STRA</name>
<sequence length="277" mass="28989">MPDIQLPSSDDPRATVASFLIDAAGLEHQVTRLGAHNELTAVYNAVLAAHAFTLHARNHAVLRRAHEGFDLGTATVTGLNERLESTQQENICLEDEVERLRARATQVDSLEPLYRTLDQSSLEDAYGLQDELAAAQARISELEARVAECSADRSCQGRASTATSSDRAQLDRVQAELVTAQTDLVSARATLSAVNAQLATAEVTAAVRLPQDGITVAGREDDSSSVAAEVPSSSAGLSTPSPVVAPASSRRGPAGPDPSASSTPFGVWHSGVSSAAP</sequence>
<dbReference type="OrthoDB" id="123373at2759"/>
<comment type="caution">
    <text evidence="3">The sequence shown here is derived from an EMBL/GenBank/DDBJ whole genome shotgun (WGS) entry which is preliminary data.</text>
</comment>
<keyword evidence="4" id="KW-1185">Reference proteome</keyword>
<evidence type="ECO:0000313" key="4">
    <source>
        <dbReference type="Proteomes" id="UP001165121"/>
    </source>
</evidence>
<feature type="compositionally biased region" description="Low complexity" evidence="2">
    <location>
        <begin position="224"/>
        <end position="251"/>
    </location>
</feature>
<reference evidence="3" key="1">
    <citation type="submission" date="2023-04" db="EMBL/GenBank/DDBJ databases">
        <title>Phytophthora fragariaefolia NBRC 109709.</title>
        <authorList>
            <person name="Ichikawa N."/>
            <person name="Sato H."/>
            <person name="Tonouchi N."/>
        </authorList>
    </citation>
    <scope>NUCLEOTIDE SEQUENCE</scope>
    <source>
        <strain evidence="3">NBRC 109709</strain>
    </source>
</reference>
<keyword evidence="1" id="KW-0175">Coiled coil</keyword>
<gene>
    <name evidence="3" type="ORF">Pfra01_000778900</name>
</gene>
<organism evidence="3 4">
    <name type="scientific">Phytophthora fragariaefolia</name>
    <dbReference type="NCBI Taxonomy" id="1490495"/>
    <lineage>
        <taxon>Eukaryota</taxon>
        <taxon>Sar</taxon>
        <taxon>Stramenopiles</taxon>
        <taxon>Oomycota</taxon>
        <taxon>Peronosporomycetes</taxon>
        <taxon>Peronosporales</taxon>
        <taxon>Peronosporaceae</taxon>
        <taxon>Phytophthora</taxon>
    </lineage>
</organism>
<dbReference type="EMBL" id="BSXT01000697">
    <property type="protein sequence ID" value="GMF32568.1"/>
    <property type="molecule type" value="Genomic_DNA"/>
</dbReference>
<evidence type="ECO:0000256" key="1">
    <source>
        <dbReference type="SAM" id="Coils"/>
    </source>
</evidence>
<dbReference type="Proteomes" id="UP001165121">
    <property type="component" value="Unassembled WGS sequence"/>
</dbReference>
<proteinExistence type="predicted"/>
<protein>
    <submittedName>
        <fullName evidence="3">Unnamed protein product</fullName>
    </submittedName>
</protein>
<accession>A0A9W6X6M4</accession>
<evidence type="ECO:0000313" key="3">
    <source>
        <dbReference type="EMBL" id="GMF32568.1"/>
    </source>
</evidence>
<evidence type="ECO:0000256" key="2">
    <source>
        <dbReference type="SAM" id="MobiDB-lite"/>
    </source>
</evidence>